<organism evidence="2 3">
    <name type="scientific">Megamonas funiformis YIT 11815</name>
    <dbReference type="NCBI Taxonomy" id="742816"/>
    <lineage>
        <taxon>Bacteria</taxon>
        <taxon>Bacillati</taxon>
        <taxon>Bacillota</taxon>
        <taxon>Negativicutes</taxon>
        <taxon>Selenomonadales</taxon>
        <taxon>Selenomonadaceae</taxon>
        <taxon>Megamonas</taxon>
    </lineage>
</organism>
<keyword evidence="1" id="KW-0472">Membrane</keyword>
<evidence type="ECO:0000313" key="2">
    <source>
        <dbReference type="EMBL" id="EHR38749.1"/>
    </source>
</evidence>
<gene>
    <name evidence="2" type="ORF">HMPREF9454_00554</name>
</gene>
<name>A0ABN0EKH9_9FIRM</name>
<dbReference type="EMBL" id="ADMB01000024">
    <property type="protein sequence ID" value="EHR38749.1"/>
    <property type="molecule type" value="Genomic_DNA"/>
</dbReference>
<evidence type="ECO:0000256" key="1">
    <source>
        <dbReference type="SAM" id="Phobius"/>
    </source>
</evidence>
<sequence>MLTLGVFVFGGIIGFLVCAFFVGANQNKWK</sequence>
<keyword evidence="1" id="KW-0812">Transmembrane</keyword>
<reference evidence="2 3" key="1">
    <citation type="submission" date="2012-01" db="EMBL/GenBank/DDBJ databases">
        <title>The Genome Sequence of Megamonas funiformis YIT 11815.</title>
        <authorList>
            <consortium name="The Broad Institute Genome Sequencing Platform"/>
            <person name="Earl A."/>
            <person name="Ward D."/>
            <person name="Feldgarden M."/>
            <person name="Gevers D."/>
            <person name="Morotomi M."/>
            <person name="Young S.K."/>
            <person name="Zeng Q."/>
            <person name="Gargeya S."/>
            <person name="Fitzgerald M."/>
            <person name="Haas B."/>
            <person name="Abouelleil A."/>
            <person name="Alvarado L."/>
            <person name="Arachchi H.M."/>
            <person name="Berlin A."/>
            <person name="Chapman S.B."/>
            <person name="Gearin G."/>
            <person name="Goldberg J."/>
            <person name="Griggs A."/>
            <person name="Gujja S."/>
            <person name="Hansen M."/>
            <person name="Heiman D."/>
            <person name="Howarth C."/>
            <person name="Larimer J."/>
            <person name="Lui A."/>
            <person name="MacDonald P.J.P."/>
            <person name="McCowen C."/>
            <person name="Montmayeur A."/>
            <person name="Murphy C."/>
            <person name="Neiman D."/>
            <person name="Pearson M."/>
            <person name="Priest M."/>
            <person name="Roberts A."/>
            <person name="Saif S."/>
            <person name="Shea T."/>
            <person name="Sisk P."/>
            <person name="Stolte C."/>
            <person name="Sykes S."/>
            <person name="Wortman J."/>
            <person name="Nusbaum C."/>
            <person name="Birren B."/>
        </authorList>
    </citation>
    <scope>NUCLEOTIDE SEQUENCE [LARGE SCALE GENOMIC DNA]</scope>
    <source>
        <strain evidence="2 3">YIT 11815</strain>
    </source>
</reference>
<accession>A0ABN0EKH9</accession>
<comment type="caution">
    <text evidence="2">The sequence shown here is derived from an EMBL/GenBank/DDBJ whole genome shotgun (WGS) entry which is preliminary data.</text>
</comment>
<proteinExistence type="predicted"/>
<dbReference type="Proteomes" id="UP000005963">
    <property type="component" value="Unassembled WGS sequence"/>
</dbReference>
<feature type="transmembrane region" description="Helical" evidence="1">
    <location>
        <begin position="6"/>
        <end position="24"/>
    </location>
</feature>
<evidence type="ECO:0000313" key="3">
    <source>
        <dbReference type="Proteomes" id="UP000005963"/>
    </source>
</evidence>
<keyword evidence="1" id="KW-1133">Transmembrane helix</keyword>
<protein>
    <submittedName>
        <fullName evidence="2">Uncharacterized protein</fullName>
    </submittedName>
</protein>
<keyword evidence="3" id="KW-1185">Reference proteome</keyword>